<dbReference type="EMBL" id="CM001475">
    <property type="protein sequence ID" value="EIC28462.1"/>
    <property type="molecule type" value="Genomic_DNA"/>
</dbReference>
<dbReference type="RefSeq" id="WP_005369508.1">
    <property type="nucleotide sequence ID" value="NZ_CM001475.1"/>
</dbReference>
<feature type="transmembrane region" description="Helical" evidence="1">
    <location>
        <begin position="6"/>
        <end position="27"/>
    </location>
</feature>
<protein>
    <submittedName>
        <fullName evidence="2">Uncharacterized protein</fullName>
    </submittedName>
</protein>
<evidence type="ECO:0000256" key="1">
    <source>
        <dbReference type="SAM" id="Phobius"/>
    </source>
</evidence>
<keyword evidence="1" id="KW-0472">Membrane</keyword>
<dbReference type="Proteomes" id="UP000005090">
    <property type="component" value="Chromosome"/>
</dbReference>
<dbReference type="STRING" id="686340.Metal_0617"/>
<keyword evidence="3" id="KW-1185">Reference proteome</keyword>
<proteinExistence type="predicted"/>
<evidence type="ECO:0000313" key="3">
    <source>
        <dbReference type="Proteomes" id="UP000005090"/>
    </source>
</evidence>
<keyword evidence="1" id="KW-1133">Transmembrane helix</keyword>
<reference evidence="2 3" key="1">
    <citation type="journal article" date="2013" name="Genome Announc.">
        <title>Genome Sequence of the Obligate Gammaproteobacterial Methanotroph Methylomicrobium album Strain BG8.</title>
        <authorList>
            <person name="Kits K.D."/>
            <person name="Kalyuzhnaya M.G."/>
            <person name="Klotz M.G."/>
            <person name="Jetten M.S."/>
            <person name="Op den Camp H.J."/>
            <person name="Vuilleumier S."/>
            <person name="Bringel F."/>
            <person name="Dispirito A.A."/>
            <person name="Murrell J.C."/>
            <person name="Bruce D."/>
            <person name="Cheng J.F."/>
            <person name="Copeland A."/>
            <person name="Goodwin L."/>
            <person name="Hauser L."/>
            <person name="Lajus A."/>
            <person name="Land M.L."/>
            <person name="Lapidus A."/>
            <person name="Lucas S."/>
            <person name="Medigue C."/>
            <person name="Pitluck S."/>
            <person name="Woyke T."/>
            <person name="Zeytun A."/>
            <person name="Stein L.Y."/>
        </authorList>
    </citation>
    <scope>NUCLEOTIDE SEQUENCE [LARGE SCALE GENOMIC DNA]</scope>
    <source>
        <strain evidence="2 3">BG8</strain>
    </source>
</reference>
<dbReference type="HOGENOM" id="CLU_2235552_0_0_6"/>
<dbReference type="AlphaFoldDB" id="H8GPK0"/>
<gene>
    <name evidence="2" type="ORF">Metal_0617</name>
</gene>
<organism evidence="2 3">
    <name type="scientific">Methylomicrobium album BG8</name>
    <dbReference type="NCBI Taxonomy" id="686340"/>
    <lineage>
        <taxon>Bacteria</taxon>
        <taxon>Pseudomonadati</taxon>
        <taxon>Pseudomonadota</taxon>
        <taxon>Gammaproteobacteria</taxon>
        <taxon>Methylococcales</taxon>
        <taxon>Methylococcaceae</taxon>
        <taxon>Methylomicrobium</taxon>
    </lineage>
</organism>
<keyword evidence="1" id="KW-0812">Transmembrane</keyword>
<evidence type="ECO:0000313" key="2">
    <source>
        <dbReference type="EMBL" id="EIC28462.1"/>
    </source>
</evidence>
<accession>H8GPK0</accession>
<name>H8GPK0_METAL</name>
<sequence length="105" mass="11433">MAAKAQWLGIGLMALVLGLMGGTIAAYQMLKEPLQRLNLITPVFVLDRARLIQAIPPNATPEQMARTVEDWQRLATKLSKAGYLVLDSTAVVAAPDDTYVRPEGQ</sequence>